<name>A0A5N6NXS3_9ASTR</name>
<sequence length="244" mass="27608">MVSQLPSSKCCLCEENCPLVSIQACSSKGSSNINALAFVQLLEEVCNNVHSDKIECVDVMLDLFWSKFAAIWNSRIHERENLNAEACERVAKSLRLSYLKSAKDGRDTLLRKGLDNIFNQHYSLFSDWDFEIPETPPVSPTQVDPHGPTQVIPPNMYILQGPTQVTPSSMQTTSTVDDVMSKAIQDAMNELLDNDLLDYTDVMVAEEYIFKSKMVANHFVNEKNLEKKRKIILKSNNSMNKRVK</sequence>
<comment type="caution">
    <text evidence="1">The sequence shown here is derived from an EMBL/GenBank/DDBJ whole genome shotgun (WGS) entry which is preliminary data.</text>
</comment>
<keyword evidence="2" id="KW-1185">Reference proteome</keyword>
<organism evidence="1 2">
    <name type="scientific">Mikania micrantha</name>
    <name type="common">bitter vine</name>
    <dbReference type="NCBI Taxonomy" id="192012"/>
    <lineage>
        <taxon>Eukaryota</taxon>
        <taxon>Viridiplantae</taxon>
        <taxon>Streptophyta</taxon>
        <taxon>Embryophyta</taxon>
        <taxon>Tracheophyta</taxon>
        <taxon>Spermatophyta</taxon>
        <taxon>Magnoliopsida</taxon>
        <taxon>eudicotyledons</taxon>
        <taxon>Gunneridae</taxon>
        <taxon>Pentapetalae</taxon>
        <taxon>asterids</taxon>
        <taxon>campanulids</taxon>
        <taxon>Asterales</taxon>
        <taxon>Asteraceae</taxon>
        <taxon>Asteroideae</taxon>
        <taxon>Heliantheae alliance</taxon>
        <taxon>Eupatorieae</taxon>
        <taxon>Mikania</taxon>
    </lineage>
</organism>
<accession>A0A5N6NXS3</accession>
<dbReference type="Proteomes" id="UP000326396">
    <property type="component" value="Linkage Group LG16"/>
</dbReference>
<evidence type="ECO:0000313" key="1">
    <source>
        <dbReference type="EMBL" id="KAD5507780.1"/>
    </source>
</evidence>
<reference evidence="1 2" key="1">
    <citation type="submission" date="2019-05" db="EMBL/GenBank/DDBJ databases">
        <title>Mikania micrantha, genome provides insights into the molecular mechanism of rapid growth.</title>
        <authorList>
            <person name="Liu B."/>
        </authorList>
    </citation>
    <scope>NUCLEOTIDE SEQUENCE [LARGE SCALE GENOMIC DNA]</scope>
    <source>
        <strain evidence="1">NLD-2019</strain>
        <tissue evidence="1">Leaf</tissue>
    </source>
</reference>
<evidence type="ECO:0000313" key="2">
    <source>
        <dbReference type="Proteomes" id="UP000326396"/>
    </source>
</evidence>
<gene>
    <name evidence="1" type="ORF">E3N88_15483</name>
</gene>
<protein>
    <submittedName>
        <fullName evidence="1">Uncharacterized protein</fullName>
    </submittedName>
</protein>
<dbReference type="EMBL" id="SZYD01000008">
    <property type="protein sequence ID" value="KAD5507780.1"/>
    <property type="molecule type" value="Genomic_DNA"/>
</dbReference>
<dbReference type="AlphaFoldDB" id="A0A5N6NXS3"/>
<proteinExistence type="predicted"/>